<keyword evidence="1" id="KW-0732">Signal</keyword>
<dbReference type="AlphaFoldDB" id="A0A1M6LPY2"/>
<dbReference type="RefSeq" id="WP_073147384.1">
    <property type="nucleotide sequence ID" value="NZ_FRAG01000007.1"/>
</dbReference>
<dbReference type="EMBL" id="FRAG01000007">
    <property type="protein sequence ID" value="SHJ73253.1"/>
    <property type="molecule type" value="Genomic_DNA"/>
</dbReference>
<dbReference type="Proteomes" id="UP000184465">
    <property type="component" value="Unassembled WGS sequence"/>
</dbReference>
<keyword evidence="3" id="KW-1185">Reference proteome</keyword>
<proteinExistence type="predicted"/>
<reference evidence="2 3" key="1">
    <citation type="submission" date="2016-11" db="EMBL/GenBank/DDBJ databases">
        <authorList>
            <person name="Jaros S."/>
            <person name="Januszkiewicz K."/>
            <person name="Wedrychowicz H."/>
        </authorList>
    </citation>
    <scope>NUCLEOTIDE SEQUENCE [LARGE SCALE GENOMIC DNA]</scope>
    <source>
        <strain evidence="2 3">DSM 15212</strain>
    </source>
</reference>
<protein>
    <submittedName>
        <fullName evidence="2">Uncharacterized protein</fullName>
    </submittedName>
</protein>
<organism evidence="2 3">
    <name type="scientific">Paramaledivibacter caminithermalis (strain DSM 15212 / CIP 107654 / DViRD3)</name>
    <name type="common">Clostridium caminithermale</name>
    <dbReference type="NCBI Taxonomy" id="1121301"/>
    <lineage>
        <taxon>Bacteria</taxon>
        <taxon>Bacillati</taxon>
        <taxon>Bacillota</taxon>
        <taxon>Clostridia</taxon>
        <taxon>Peptostreptococcales</taxon>
        <taxon>Caminicellaceae</taxon>
        <taxon>Paramaledivibacter</taxon>
    </lineage>
</organism>
<name>A0A1M6LPY2_PARC5</name>
<evidence type="ECO:0000313" key="3">
    <source>
        <dbReference type="Proteomes" id="UP000184465"/>
    </source>
</evidence>
<evidence type="ECO:0000313" key="2">
    <source>
        <dbReference type="EMBL" id="SHJ73253.1"/>
    </source>
</evidence>
<accession>A0A1M6LPY2</accession>
<dbReference type="PROSITE" id="PS51257">
    <property type="entry name" value="PROKAR_LIPOPROTEIN"/>
    <property type="match status" value="1"/>
</dbReference>
<feature type="signal peptide" evidence="1">
    <location>
        <begin position="1"/>
        <end position="23"/>
    </location>
</feature>
<dbReference type="OrthoDB" id="2666872at2"/>
<sequence length="277" mass="31540">MKKFISIMLICLLISISCYSTFANEIAIENATKEFKEKISTHKGFEVWAKAKLSKKIKLYNSEEKLSAYLFNVIREDKIIGYMLVNPKNKQIMEYALGQSPYADYLSNYIELKKEKFKNKKLTLLYDGPSLYGVLVEEKNTVGKGKEIIDFTNDGSIKIDVDTMKDIRPLLEEIDLQVKSITIQSTFIEEKLSNVPYYNVYHGCGPTAGYHIVYYWDKTGYPNLIISSQSATNVIDELYDKMGTFPVGGGNYATLPSSYAKGLEKYMNQSKICNTII</sequence>
<gene>
    <name evidence="2" type="ORF">SAMN02745912_00889</name>
</gene>
<evidence type="ECO:0000256" key="1">
    <source>
        <dbReference type="SAM" id="SignalP"/>
    </source>
</evidence>
<feature type="chain" id="PRO_5012115989" evidence="1">
    <location>
        <begin position="24"/>
        <end position="277"/>
    </location>
</feature>